<dbReference type="OrthoDB" id="9795247at2"/>
<sequence length="297" mass="31939">MTILAIDIGGTAIKVGKISISGKLISFQEYENDGTKGGPVLIERLCEIIDGQKEYSAIGVSTAGQVDSKSGTIIFANDNIPNYTGTQLKKILEERYKVPVAVENDVNAAALGERYFGAGRSYQNFICLTYGTGIGGAIIINSNVYKGLNGVAGEFGHILVHPNGLPCKCGKAGCYESYASTTALLKRAKEVDMSFYNGKIVFQHYEEGYLPIQEIVHDWINEVAIGITSLVHIFNPPAIIIGGGIMEQRNLVDKIEKQVQSMIMSSFAEVKILQAALGNKAGLFGAASLHLSNIITQ</sequence>
<dbReference type="InterPro" id="IPR043129">
    <property type="entry name" value="ATPase_NBD"/>
</dbReference>
<dbReference type="CDD" id="cd24068">
    <property type="entry name" value="ASKHA_NBD_ROK_FnNanK-like"/>
    <property type="match status" value="1"/>
</dbReference>
<evidence type="ECO:0000313" key="2">
    <source>
        <dbReference type="EMBL" id="KGR85009.1"/>
    </source>
</evidence>
<gene>
    <name evidence="2" type="ORF">CD32_11180</name>
</gene>
<name>A0A0A3IJT4_9BACI</name>
<dbReference type="EMBL" id="JPVP01000055">
    <property type="protein sequence ID" value="KGR85009.1"/>
    <property type="molecule type" value="Genomic_DNA"/>
</dbReference>
<dbReference type="PANTHER" id="PTHR18964:SF165">
    <property type="entry name" value="BETA-GLUCOSIDE KINASE"/>
    <property type="match status" value="1"/>
</dbReference>
<dbReference type="Proteomes" id="UP000030437">
    <property type="component" value="Unassembled WGS sequence"/>
</dbReference>
<keyword evidence="3" id="KW-1185">Reference proteome</keyword>
<organism evidence="2 3">
    <name type="scientific">Lysinibacillus odysseyi 34hs-1 = NBRC 100172</name>
    <dbReference type="NCBI Taxonomy" id="1220589"/>
    <lineage>
        <taxon>Bacteria</taxon>
        <taxon>Bacillati</taxon>
        <taxon>Bacillota</taxon>
        <taxon>Bacilli</taxon>
        <taxon>Bacillales</taxon>
        <taxon>Bacillaceae</taxon>
        <taxon>Lysinibacillus</taxon>
    </lineage>
</organism>
<dbReference type="eggNOG" id="COG1940">
    <property type="taxonomic scope" value="Bacteria"/>
</dbReference>
<dbReference type="Pfam" id="PF00480">
    <property type="entry name" value="ROK"/>
    <property type="match status" value="1"/>
</dbReference>
<comment type="caution">
    <text evidence="2">The sequence shown here is derived from an EMBL/GenBank/DDBJ whole genome shotgun (WGS) entry which is preliminary data.</text>
</comment>
<evidence type="ECO:0000313" key="3">
    <source>
        <dbReference type="Proteomes" id="UP000030437"/>
    </source>
</evidence>
<dbReference type="InterPro" id="IPR000600">
    <property type="entry name" value="ROK"/>
</dbReference>
<reference evidence="2 3" key="1">
    <citation type="submission" date="2014-02" db="EMBL/GenBank/DDBJ databases">
        <title>Draft genome sequence of Lysinibacillus odysseyi NBRC 100172.</title>
        <authorList>
            <person name="Zhang F."/>
            <person name="Wang G."/>
            <person name="Zhang L."/>
        </authorList>
    </citation>
    <scope>NUCLEOTIDE SEQUENCE [LARGE SCALE GENOMIC DNA]</scope>
    <source>
        <strain evidence="2 3">NBRC 100172</strain>
    </source>
</reference>
<dbReference type="STRING" id="1220589.CD32_11180"/>
<comment type="similarity">
    <text evidence="1">Belongs to the ROK (NagC/XylR) family.</text>
</comment>
<dbReference type="AlphaFoldDB" id="A0A0A3IJT4"/>
<protein>
    <submittedName>
        <fullName evidence="2">ROK family transcriptional regulator</fullName>
    </submittedName>
</protein>
<dbReference type="RefSeq" id="WP_036154550.1">
    <property type="nucleotide sequence ID" value="NZ_AVCX01000006.1"/>
</dbReference>
<proteinExistence type="inferred from homology"/>
<dbReference type="PANTHER" id="PTHR18964">
    <property type="entry name" value="ROK (REPRESSOR, ORF, KINASE) FAMILY"/>
    <property type="match status" value="1"/>
</dbReference>
<dbReference type="SUPFAM" id="SSF53067">
    <property type="entry name" value="Actin-like ATPase domain"/>
    <property type="match status" value="1"/>
</dbReference>
<evidence type="ECO:0000256" key="1">
    <source>
        <dbReference type="ARBA" id="ARBA00006479"/>
    </source>
</evidence>
<accession>A0A0A3IJT4</accession>
<dbReference type="Gene3D" id="3.30.420.40">
    <property type="match status" value="2"/>
</dbReference>